<dbReference type="Gene3D" id="3.60.21.10">
    <property type="match status" value="1"/>
</dbReference>
<dbReference type="AlphaFoldDB" id="A0AAD5KSP3"/>
<proteinExistence type="predicted"/>
<dbReference type="InterPro" id="IPR029052">
    <property type="entry name" value="Metallo-depent_PP-like"/>
</dbReference>
<comment type="caution">
    <text evidence="2">The sequence shown here is derived from an EMBL/GenBank/DDBJ whole genome shotgun (WGS) entry which is preliminary data.</text>
</comment>
<keyword evidence="3" id="KW-1185">Reference proteome</keyword>
<accession>A0AAD5KSP3</accession>
<name>A0AAD5KSP3_9CRUS</name>
<dbReference type="PANTHER" id="PTHR30337:SF0">
    <property type="entry name" value="NUCLEASE SBCCD SUBUNIT D"/>
    <property type="match status" value="1"/>
</dbReference>
<evidence type="ECO:0000313" key="3">
    <source>
        <dbReference type="Proteomes" id="UP000820818"/>
    </source>
</evidence>
<dbReference type="InterPro" id="IPR050535">
    <property type="entry name" value="DNA_Repair-Maintenance_Comp"/>
</dbReference>
<organism evidence="2 3">
    <name type="scientific">Daphnia sinensis</name>
    <dbReference type="NCBI Taxonomy" id="1820382"/>
    <lineage>
        <taxon>Eukaryota</taxon>
        <taxon>Metazoa</taxon>
        <taxon>Ecdysozoa</taxon>
        <taxon>Arthropoda</taxon>
        <taxon>Crustacea</taxon>
        <taxon>Branchiopoda</taxon>
        <taxon>Diplostraca</taxon>
        <taxon>Cladocera</taxon>
        <taxon>Anomopoda</taxon>
        <taxon>Daphniidae</taxon>
        <taxon>Daphnia</taxon>
        <taxon>Daphnia similis group</taxon>
    </lineage>
</organism>
<dbReference type="PANTHER" id="PTHR30337">
    <property type="entry name" value="COMPONENT OF ATP-DEPENDENT DSDNA EXONUCLEASE"/>
    <property type="match status" value="1"/>
</dbReference>
<protein>
    <submittedName>
        <fullName evidence="2">Non-transporter ABC protein</fullName>
    </submittedName>
</protein>
<dbReference type="GO" id="GO:0016787">
    <property type="term" value="F:hydrolase activity"/>
    <property type="evidence" value="ECO:0007669"/>
    <property type="project" value="InterPro"/>
</dbReference>
<dbReference type="EMBL" id="WJBH02000296">
    <property type="protein sequence ID" value="KAI9549490.1"/>
    <property type="molecule type" value="Genomic_DNA"/>
</dbReference>
<dbReference type="Proteomes" id="UP000820818">
    <property type="component" value="Unassembled WGS sequence"/>
</dbReference>
<dbReference type="SUPFAM" id="SSF56300">
    <property type="entry name" value="Metallo-dependent phosphatases"/>
    <property type="match status" value="1"/>
</dbReference>
<evidence type="ECO:0000259" key="1">
    <source>
        <dbReference type="Pfam" id="PF00149"/>
    </source>
</evidence>
<feature type="domain" description="Calcineurin-like phosphoesterase" evidence="1">
    <location>
        <begin position="8"/>
        <end position="187"/>
    </location>
</feature>
<reference evidence="2" key="1">
    <citation type="submission" date="2022-05" db="EMBL/GenBank/DDBJ databases">
        <title>A multi-omics perspective on studying reproductive biology in Daphnia sinensis.</title>
        <authorList>
            <person name="Jia J."/>
        </authorList>
    </citation>
    <scope>NUCLEOTIDE SEQUENCE</scope>
    <source>
        <strain evidence="2">WSL</strain>
    </source>
</reference>
<dbReference type="InterPro" id="IPR004843">
    <property type="entry name" value="Calcineurin-like_PHP"/>
</dbReference>
<dbReference type="Pfam" id="PF00149">
    <property type="entry name" value="Metallophos"/>
    <property type="match status" value="1"/>
</dbReference>
<gene>
    <name evidence="2" type="ORF">GHT06_001890</name>
</gene>
<evidence type="ECO:0000313" key="2">
    <source>
        <dbReference type="EMBL" id="KAI9549490.1"/>
    </source>
</evidence>
<sequence length="337" mass="39180">MTNLFKKAAVFTDLHLGHKNNSEQHNQDCIDFIEWFIQTAKKEGCETCFFLGDWNHNRATINIQTLHYSLKGLELLSKAFDHVYFIAGNHDLYHKSSRDIHSVEWAKHLPNVTIVTDWIEEGNVVIAPWLVNEDWRDLQKKKGKYLMGHFELPHFILNAMIAMPDHGELQTSHVAQFDYVFSGHFHKRQAKHNVWYIGNAFPHNYSDAGDDARGMMILEWGCDPEFHSWPSQPKFRIFNISDIITDAEKLLLPKSSCRVHLDVDISYEEANYIRETLIPQYNLREMALVPSKNTELGEQEATELKFEGVDNIVSHEIGCIQSDFYDKAKLLEIYRSI</sequence>